<dbReference type="GO" id="GO:0004930">
    <property type="term" value="F:G protein-coupled receptor activity"/>
    <property type="evidence" value="ECO:0007669"/>
    <property type="project" value="UniProtKB-KW"/>
</dbReference>
<dbReference type="InterPro" id="IPR038550">
    <property type="entry name" value="GPCR_3_9-Cys_sf"/>
</dbReference>
<evidence type="ECO:0000256" key="5">
    <source>
        <dbReference type="ARBA" id="ARBA00023040"/>
    </source>
</evidence>
<dbReference type="InterPro" id="IPR028082">
    <property type="entry name" value="Peripla_BP_I"/>
</dbReference>
<sequence>MAGVDGVTTHDEENSKFVGFVGPGTSVTSVATAITTTVHKIPVVSYAGSSMELSDKTRFPYFLRTWPPGSHQAAAIVDVLLRFKWSYVGLVYSRNTYGIHGAQEIEKLADTHNICLAFSVPLPETVEKRDIDIVMEKILIFQKAKVVIFFVHPAKSGIEVLQSLMKTIPDHPGLIIVSGDSFVSYLNYYGVANVTRGSVGIRSYYKEVPGFREHIQTVQMEGMPVSPWFEWLQNYQVSTNPKCQNITQCPLYCYDGYCNDHYVVDAVSLYASALDKVLNQICNGNVNCLIKEMSGPLLISYLKNTSFQGVDGLFTFDVHGHPGAKYDLTMLQYLNGSHREVNIGFWDSRSENNNHLDMTLDDLPWPEGHTSPPISVCRETCLPGYISVPLVTKCCYGCQRCPINTIVVNDTECRPCVNFFWPNVNYTRCERIAPLSTEWQSALTCSILAFTGLGVVLTSCTGTGLIYYRHHLLIKATGRELSSANLLGLLLSCLTVIPILIIPTEFSCALSDAMIALCLTLTYAPTLLKVNRIHRIFKGAKKSKKRPKLVSPRQQLFLVSVFTAVQVLIVIVTVIFYPSVPTMIQPSTQEKLVEIYCLFRSGFFASCIYNLLLVLACCYYAFKTRKVPSNYNESKFIAASVYSTLLLGSAAALVYTTAVGVETIKATLSLVVLLNAYLTLGCVYLPKLYAARFIRDLSVLGVRSSSGHAEIGPSSVSDVGSALADNSYSGGPLSISQRRSAVYPEKVKSSDNI</sequence>
<evidence type="ECO:0000256" key="3">
    <source>
        <dbReference type="ARBA" id="ARBA00022692"/>
    </source>
</evidence>
<dbReference type="AlphaFoldDB" id="A0A913Z1I7"/>
<dbReference type="EnsemblMetazoa" id="XM_038189609.1">
    <property type="protein sequence ID" value="XP_038045537.1"/>
    <property type="gene ID" value="LOC119720082"/>
</dbReference>
<keyword evidence="6 11" id="KW-0472">Membrane</keyword>
<feature type="transmembrane region" description="Helical" evidence="11">
    <location>
        <begin position="480"/>
        <end position="501"/>
    </location>
</feature>
<feature type="transmembrane region" description="Helical" evidence="11">
    <location>
        <begin position="447"/>
        <end position="468"/>
    </location>
</feature>
<dbReference type="InterPro" id="IPR001828">
    <property type="entry name" value="ANF_lig-bd_rcpt"/>
</dbReference>
<evidence type="ECO:0000256" key="1">
    <source>
        <dbReference type="ARBA" id="ARBA00004651"/>
    </source>
</evidence>
<dbReference type="GeneID" id="119720082"/>
<dbReference type="PROSITE" id="PS50259">
    <property type="entry name" value="G_PROTEIN_RECEP_F3_4"/>
    <property type="match status" value="1"/>
</dbReference>
<feature type="transmembrane region" description="Helical" evidence="11">
    <location>
        <begin position="667"/>
        <end position="685"/>
    </location>
</feature>
<dbReference type="OrthoDB" id="5984008at2759"/>
<proteinExistence type="predicted"/>
<feature type="transmembrane region" description="Helical" evidence="11">
    <location>
        <begin position="513"/>
        <end position="534"/>
    </location>
</feature>
<evidence type="ECO:0000256" key="10">
    <source>
        <dbReference type="SAM" id="MobiDB-lite"/>
    </source>
</evidence>
<comment type="subcellular location">
    <subcellularLocation>
        <location evidence="1">Cell membrane</location>
        <topology evidence="1">Multi-pass membrane protein</topology>
    </subcellularLocation>
</comment>
<feature type="region of interest" description="Disordered" evidence="10">
    <location>
        <begin position="729"/>
        <end position="753"/>
    </location>
</feature>
<reference evidence="13" key="1">
    <citation type="submission" date="2022-11" db="UniProtKB">
        <authorList>
            <consortium name="EnsemblMetazoa"/>
        </authorList>
    </citation>
    <scope>IDENTIFICATION</scope>
</reference>
<evidence type="ECO:0000256" key="11">
    <source>
        <dbReference type="SAM" id="Phobius"/>
    </source>
</evidence>
<evidence type="ECO:0000256" key="2">
    <source>
        <dbReference type="ARBA" id="ARBA00022475"/>
    </source>
</evidence>
<dbReference type="Proteomes" id="UP000887568">
    <property type="component" value="Unplaced"/>
</dbReference>
<evidence type="ECO:0000313" key="14">
    <source>
        <dbReference type="Proteomes" id="UP000887568"/>
    </source>
</evidence>
<dbReference type="CDD" id="cd13953">
    <property type="entry name" value="7tm_classC_mGluR-like"/>
    <property type="match status" value="1"/>
</dbReference>
<dbReference type="InterPro" id="IPR050726">
    <property type="entry name" value="mGluR"/>
</dbReference>
<evidence type="ECO:0000256" key="9">
    <source>
        <dbReference type="ARBA" id="ARBA00023224"/>
    </source>
</evidence>
<protein>
    <recommendedName>
        <fullName evidence="12">G-protein coupled receptors family 3 profile domain-containing protein</fullName>
    </recommendedName>
</protein>
<feature type="domain" description="G-protein coupled receptors family 3 profile" evidence="12">
    <location>
        <begin position="443"/>
        <end position="689"/>
    </location>
</feature>
<evidence type="ECO:0000256" key="4">
    <source>
        <dbReference type="ARBA" id="ARBA00022989"/>
    </source>
</evidence>
<feature type="transmembrane region" description="Helical" evidence="11">
    <location>
        <begin position="555"/>
        <end position="578"/>
    </location>
</feature>
<keyword evidence="4 11" id="KW-1133">Transmembrane helix</keyword>
<dbReference type="InterPro" id="IPR017978">
    <property type="entry name" value="GPCR_3_C"/>
</dbReference>
<dbReference type="Pfam" id="PF00003">
    <property type="entry name" value="7tm_3"/>
    <property type="match status" value="1"/>
</dbReference>
<keyword evidence="9" id="KW-0807">Transducer</keyword>
<feature type="compositionally biased region" description="Polar residues" evidence="10">
    <location>
        <begin position="729"/>
        <end position="739"/>
    </location>
</feature>
<dbReference type="SUPFAM" id="SSF53822">
    <property type="entry name" value="Periplasmic binding protein-like I"/>
    <property type="match status" value="1"/>
</dbReference>
<dbReference type="Pfam" id="PF01094">
    <property type="entry name" value="ANF_receptor"/>
    <property type="match status" value="1"/>
</dbReference>
<dbReference type="RefSeq" id="XP_038045537.1">
    <property type="nucleotide sequence ID" value="XM_038189609.1"/>
</dbReference>
<name>A0A913Z1I7_PATMI</name>
<dbReference type="InterPro" id="IPR000337">
    <property type="entry name" value="GPCR_3"/>
</dbReference>
<evidence type="ECO:0000256" key="8">
    <source>
        <dbReference type="ARBA" id="ARBA00023180"/>
    </source>
</evidence>
<accession>A0A913Z1I7</accession>
<feature type="transmembrane region" description="Helical" evidence="11">
    <location>
        <begin position="634"/>
        <end position="655"/>
    </location>
</feature>
<evidence type="ECO:0000313" key="13">
    <source>
        <dbReference type="EnsemblMetazoa" id="XP_038045537.1"/>
    </source>
</evidence>
<keyword evidence="7" id="KW-0675">Receptor</keyword>
<keyword evidence="2" id="KW-1003">Cell membrane</keyword>
<evidence type="ECO:0000256" key="6">
    <source>
        <dbReference type="ARBA" id="ARBA00023136"/>
    </source>
</evidence>
<keyword evidence="5" id="KW-0297">G-protein coupled receptor</keyword>
<dbReference type="PRINTS" id="PR00248">
    <property type="entry name" value="GPCRMGR"/>
</dbReference>
<dbReference type="PANTHER" id="PTHR24060">
    <property type="entry name" value="METABOTROPIC GLUTAMATE RECEPTOR"/>
    <property type="match status" value="1"/>
</dbReference>
<keyword evidence="14" id="KW-1185">Reference proteome</keyword>
<evidence type="ECO:0000259" key="12">
    <source>
        <dbReference type="PROSITE" id="PS50259"/>
    </source>
</evidence>
<dbReference type="GO" id="GO:0005886">
    <property type="term" value="C:plasma membrane"/>
    <property type="evidence" value="ECO:0007669"/>
    <property type="project" value="UniProtKB-SubCell"/>
</dbReference>
<dbReference type="PRINTS" id="PR01176">
    <property type="entry name" value="GABABRECEPTR"/>
</dbReference>
<dbReference type="Gene3D" id="2.10.50.30">
    <property type="entry name" value="GPCR, family 3, nine cysteines domain"/>
    <property type="match status" value="1"/>
</dbReference>
<organism evidence="13 14">
    <name type="scientific">Patiria miniata</name>
    <name type="common">Bat star</name>
    <name type="synonym">Asterina miniata</name>
    <dbReference type="NCBI Taxonomy" id="46514"/>
    <lineage>
        <taxon>Eukaryota</taxon>
        <taxon>Metazoa</taxon>
        <taxon>Echinodermata</taxon>
        <taxon>Eleutherozoa</taxon>
        <taxon>Asterozoa</taxon>
        <taxon>Asteroidea</taxon>
        <taxon>Valvatacea</taxon>
        <taxon>Valvatida</taxon>
        <taxon>Asterinidae</taxon>
        <taxon>Patiria</taxon>
    </lineage>
</organism>
<keyword evidence="8" id="KW-0325">Glycoprotein</keyword>
<feature type="transmembrane region" description="Helical" evidence="11">
    <location>
        <begin position="598"/>
        <end position="622"/>
    </location>
</feature>
<dbReference type="Gene3D" id="3.40.50.2300">
    <property type="match status" value="2"/>
</dbReference>
<evidence type="ECO:0000256" key="7">
    <source>
        <dbReference type="ARBA" id="ARBA00023170"/>
    </source>
</evidence>
<keyword evidence="3 11" id="KW-0812">Transmembrane</keyword>